<comment type="caution">
    <text evidence="1">The sequence shown here is derived from an EMBL/GenBank/DDBJ whole genome shotgun (WGS) entry which is preliminary data.</text>
</comment>
<evidence type="ECO:0000313" key="2">
    <source>
        <dbReference type="Proteomes" id="UP001396898"/>
    </source>
</evidence>
<dbReference type="EMBL" id="JAQQWI010000004">
    <property type="protein sequence ID" value="KAK8036590.1"/>
    <property type="molecule type" value="Genomic_DNA"/>
</dbReference>
<accession>A0ABR1SS79</accession>
<evidence type="ECO:0000313" key="1">
    <source>
        <dbReference type="EMBL" id="KAK8036590.1"/>
    </source>
</evidence>
<gene>
    <name evidence="1" type="ORF">PG991_001727</name>
</gene>
<sequence>MAFKNLGDLPTELVKMVFENTTDPVDRTMLATTCKDLQALGNIDMNAFWNDPDYAWEFLKRVDRDANPKLVPCRPCLSLHSPEVCLPSFTHAAGASYQCRSVRATHPNRDPTFVYNIQPALYGLVKYRKLGMDTAWLLETDKELRYRAQHDAIHYDHTLDLDNKFAPVAGHGGNVVFELTHVDLACECLGSTPRVIVQLDPTGTRLCSVYYAAENTIGPNGDATLANIPLDPTARGTVQGAIHSCAGCNTDLRAEIRYRPDYYPQLVLTSWCYKGDASTADALQAALDRVLYGGPGKYLPRLPGQSGHIAEMSGMML</sequence>
<name>A0ABR1SS79_9PEZI</name>
<organism evidence="1 2">
    <name type="scientific">Apiospora marii</name>
    <dbReference type="NCBI Taxonomy" id="335849"/>
    <lineage>
        <taxon>Eukaryota</taxon>
        <taxon>Fungi</taxon>
        <taxon>Dikarya</taxon>
        <taxon>Ascomycota</taxon>
        <taxon>Pezizomycotina</taxon>
        <taxon>Sordariomycetes</taxon>
        <taxon>Xylariomycetidae</taxon>
        <taxon>Amphisphaeriales</taxon>
        <taxon>Apiosporaceae</taxon>
        <taxon>Apiospora</taxon>
    </lineage>
</organism>
<evidence type="ECO:0008006" key="3">
    <source>
        <dbReference type="Google" id="ProtNLM"/>
    </source>
</evidence>
<proteinExistence type="predicted"/>
<dbReference type="Proteomes" id="UP001396898">
    <property type="component" value="Unassembled WGS sequence"/>
</dbReference>
<protein>
    <recommendedName>
        <fullName evidence="3">F-box domain-containing protein</fullName>
    </recommendedName>
</protein>
<keyword evidence="2" id="KW-1185">Reference proteome</keyword>
<reference evidence="1 2" key="1">
    <citation type="submission" date="2023-01" db="EMBL/GenBank/DDBJ databases">
        <title>Analysis of 21 Apiospora genomes using comparative genomics revels a genus with tremendous synthesis potential of carbohydrate active enzymes and secondary metabolites.</title>
        <authorList>
            <person name="Sorensen T."/>
        </authorList>
    </citation>
    <scope>NUCLEOTIDE SEQUENCE [LARGE SCALE GENOMIC DNA]</scope>
    <source>
        <strain evidence="1 2">CBS 20057</strain>
    </source>
</reference>